<proteinExistence type="predicted"/>
<accession>A0A1Y2HWY1</accession>
<sequence>MNSPALESTHYPEQLLPATFSVRPLACSQTADTSQPHLVFPLSQPCPCWLWILRSHFEKPRGRSCQARRKVSFVCPSHPGIFSAFWLKWRLCLLISPPHLMLDEHRLHTLKALTCPVVVVGSSCGDLPLYEPQLKSPTAKAKCKDEYTNTTNVRLN</sequence>
<keyword evidence="2" id="KW-1185">Reference proteome</keyword>
<protein>
    <submittedName>
        <fullName evidence="1">Uncharacterized protein</fullName>
    </submittedName>
</protein>
<evidence type="ECO:0000313" key="1">
    <source>
        <dbReference type="EMBL" id="ORZ39125.1"/>
    </source>
</evidence>
<reference evidence="1 2" key="1">
    <citation type="submission" date="2016-07" db="EMBL/GenBank/DDBJ databases">
        <title>Pervasive Adenine N6-methylation of Active Genes in Fungi.</title>
        <authorList>
            <consortium name="DOE Joint Genome Institute"/>
            <person name="Mondo S.J."/>
            <person name="Dannebaum R.O."/>
            <person name="Kuo R.C."/>
            <person name="Labutti K."/>
            <person name="Haridas S."/>
            <person name="Kuo A."/>
            <person name="Salamov A."/>
            <person name="Ahrendt S.R."/>
            <person name="Lipzen A."/>
            <person name="Sullivan W."/>
            <person name="Andreopoulos W.B."/>
            <person name="Clum A."/>
            <person name="Lindquist E."/>
            <person name="Daum C."/>
            <person name="Ramamoorthy G.K."/>
            <person name="Gryganskyi A."/>
            <person name="Culley D."/>
            <person name="Magnuson J.K."/>
            <person name="James T.Y."/>
            <person name="O'Malley M.A."/>
            <person name="Stajich J.E."/>
            <person name="Spatafora J.W."/>
            <person name="Visel A."/>
            <person name="Grigoriev I.V."/>
        </authorList>
    </citation>
    <scope>NUCLEOTIDE SEQUENCE [LARGE SCALE GENOMIC DNA]</scope>
    <source>
        <strain evidence="1 2">PL171</strain>
    </source>
</reference>
<organism evidence="1 2">
    <name type="scientific">Catenaria anguillulae PL171</name>
    <dbReference type="NCBI Taxonomy" id="765915"/>
    <lineage>
        <taxon>Eukaryota</taxon>
        <taxon>Fungi</taxon>
        <taxon>Fungi incertae sedis</taxon>
        <taxon>Blastocladiomycota</taxon>
        <taxon>Blastocladiomycetes</taxon>
        <taxon>Blastocladiales</taxon>
        <taxon>Catenariaceae</taxon>
        <taxon>Catenaria</taxon>
    </lineage>
</organism>
<dbReference type="AlphaFoldDB" id="A0A1Y2HWY1"/>
<name>A0A1Y2HWY1_9FUNG</name>
<comment type="caution">
    <text evidence="1">The sequence shown here is derived from an EMBL/GenBank/DDBJ whole genome shotgun (WGS) entry which is preliminary data.</text>
</comment>
<evidence type="ECO:0000313" key="2">
    <source>
        <dbReference type="Proteomes" id="UP000193411"/>
    </source>
</evidence>
<gene>
    <name evidence="1" type="ORF">BCR44DRAFT_350576</name>
</gene>
<dbReference type="Proteomes" id="UP000193411">
    <property type="component" value="Unassembled WGS sequence"/>
</dbReference>
<dbReference type="EMBL" id="MCFL01000006">
    <property type="protein sequence ID" value="ORZ39125.1"/>
    <property type="molecule type" value="Genomic_DNA"/>
</dbReference>